<feature type="transmembrane region" description="Helical" evidence="7">
    <location>
        <begin position="229"/>
        <end position="249"/>
    </location>
</feature>
<evidence type="ECO:0000256" key="7">
    <source>
        <dbReference type="SAM" id="Phobius"/>
    </source>
</evidence>
<feature type="transmembrane region" description="Helical" evidence="7">
    <location>
        <begin position="286"/>
        <end position="304"/>
    </location>
</feature>
<dbReference type="RefSeq" id="WP_013497708.1">
    <property type="nucleotide sequence ID" value="NC_014833.1"/>
</dbReference>
<evidence type="ECO:0000256" key="2">
    <source>
        <dbReference type="ARBA" id="ARBA00007362"/>
    </source>
</evidence>
<keyword evidence="3" id="KW-1003">Cell membrane</keyword>
<dbReference type="PANTHER" id="PTHR32322:SF18">
    <property type="entry name" value="S-ADENOSYLMETHIONINE_S-ADENOSYLHOMOCYSTEINE TRANSPORTER"/>
    <property type="match status" value="1"/>
</dbReference>
<feature type="domain" description="EamA" evidence="8">
    <location>
        <begin position="14"/>
        <end position="151"/>
    </location>
</feature>
<dbReference type="InterPro" id="IPR000620">
    <property type="entry name" value="EamA_dom"/>
</dbReference>
<protein>
    <recommendedName>
        <fullName evidence="8">EamA domain-containing protein</fullName>
    </recommendedName>
</protein>
<dbReference type="SUPFAM" id="SSF103481">
    <property type="entry name" value="Multidrug resistance efflux transporter EmrE"/>
    <property type="match status" value="2"/>
</dbReference>
<accession>E6UBX9</accession>
<dbReference type="InterPro" id="IPR037185">
    <property type="entry name" value="EmrE-like"/>
</dbReference>
<feature type="transmembrane region" description="Helical" evidence="7">
    <location>
        <begin position="107"/>
        <end position="128"/>
    </location>
</feature>
<dbReference type="InterPro" id="IPR050638">
    <property type="entry name" value="AA-Vitamin_Transporters"/>
</dbReference>
<dbReference type="AlphaFoldDB" id="E6UBX9"/>
<evidence type="ECO:0000256" key="6">
    <source>
        <dbReference type="ARBA" id="ARBA00023136"/>
    </source>
</evidence>
<comment type="similarity">
    <text evidence="2">Belongs to the EamA transporter family.</text>
</comment>
<feature type="domain" description="EamA" evidence="8">
    <location>
        <begin position="164"/>
        <end position="305"/>
    </location>
</feature>
<dbReference type="PANTHER" id="PTHR32322">
    <property type="entry name" value="INNER MEMBRANE TRANSPORTER"/>
    <property type="match status" value="1"/>
</dbReference>
<dbReference type="eggNOG" id="COG0697">
    <property type="taxonomic scope" value="Bacteria"/>
</dbReference>
<evidence type="ECO:0000256" key="5">
    <source>
        <dbReference type="ARBA" id="ARBA00022989"/>
    </source>
</evidence>
<evidence type="ECO:0000259" key="8">
    <source>
        <dbReference type="Pfam" id="PF00892"/>
    </source>
</evidence>
<comment type="subcellular location">
    <subcellularLocation>
        <location evidence="1">Cell membrane</location>
        <topology evidence="1">Multi-pass membrane protein</topology>
    </subcellularLocation>
</comment>
<dbReference type="HOGENOM" id="CLU_033863_8_1_9"/>
<feature type="transmembrane region" description="Helical" evidence="7">
    <location>
        <begin position="79"/>
        <end position="101"/>
    </location>
</feature>
<keyword evidence="4 7" id="KW-0812">Transmembrane</keyword>
<feature type="transmembrane region" description="Helical" evidence="7">
    <location>
        <begin position="197"/>
        <end position="217"/>
    </location>
</feature>
<gene>
    <name evidence="9" type="ordered locus">Rumal_1004</name>
</gene>
<dbReference type="KEGG" id="ral:Rumal_1004"/>
<dbReference type="OrthoDB" id="3190463at2"/>
<dbReference type="Pfam" id="PF00892">
    <property type="entry name" value="EamA"/>
    <property type="match status" value="2"/>
</dbReference>
<organism evidence="9 10">
    <name type="scientific">Ruminococcus albus (strain ATCC 27210 / DSM 20455 / JCM 14654 / NCDO 2250 / 7)</name>
    <dbReference type="NCBI Taxonomy" id="697329"/>
    <lineage>
        <taxon>Bacteria</taxon>
        <taxon>Bacillati</taxon>
        <taxon>Bacillota</taxon>
        <taxon>Clostridia</taxon>
        <taxon>Eubacteriales</taxon>
        <taxon>Oscillospiraceae</taxon>
        <taxon>Ruminococcus</taxon>
    </lineage>
</organism>
<proteinExistence type="inferred from homology"/>
<dbReference type="GO" id="GO:0005886">
    <property type="term" value="C:plasma membrane"/>
    <property type="evidence" value="ECO:0007669"/>
    <property type="project" value="UniProtKB-SubCell"/>
</dbReference>
<feature type="transmembrane region" description="Helical" evidence="7">
    <location>
        <begin position="45"/>
        <end position="67"/>
    </location>
</feature>
<sequence length="314" mass="33693">MKDMKKELAVFSGALICCFLWGSAFPAIKIGYELWHIGDDETWKVIRFAGIRFFIAGILVILFASIIQKKLLLPRRDEWGSIMFLSLFQTIGQYIFFYLGLAHTSGVNSAVVDSLTNFFAIIIASIVLHMEKLTPRKIAGCMLGIAGVVMVQISPAGFTFSPAGDGLVALSALCYGVSSTMIKRYSAEHDTVLFSGWQFMFGGAVMTAAGQAGILFVGDSSSETNPVTFGAAAVLIYLALVSSVAYTLWGILLRNNDVSKISVFGFMNPVIGVMLSAVLLGEADTLGIKYAAALLLICAGIIIVNRKSASHKGA</sequence>
<dbReference type="Proteomes" id="UP000006919">
    <property type="component" value="Chromosome"/>
</dbReference>
<reference evidence="9 10" key="1">
    <citation type="journal article" date="2011" name="J. Bacteriol.">
        <title>Complete genome of the cellulolytic ruminal bacterium Ruminococcus albus 7.</title>
        <authorList>
            <person name="Suen G."/>
            <person name="Stevenson D.M."/>
            <person name="Bruce D.C."/>
            <person name="Chertkov O."/>
            <person name="Copeland A."/>
            <person name="Cheng J.F."/>
            <person name="Detter C."/>
            <person name="Detter J.C."/>
            <person name="Goodwin L.A."/>
            <person name="Han C.S."/>
            <person name="Hauser L.J."/>
            <person name="Ivanova N.N."/>
            <person name="Kyrpides N.C."/>
            <person name="Land M.L."/>
            <person name="Lapidus A."/>
            <person name="Lucas S."/>
            <person name="Ovchinnikova G."/>
            <person name="Pitluck S."/>
            <person name="Tapia R."/>
            <person name="Woyke T."/>
            <person name="Boyum J."/>
            <person name="Mead D."/>
            <person name="Weimer P.J."/>
        </authorList>
    </citation>
    <scope>NUCLEOTIDE SEQUENCE [LARGE SCALE GENOMIC DNA]</scope>
    <source>
        <strain evidence="10">ATCC 27210 / DSM 20455 / JCM 14654 / NCDO 2250 / 7</strain>
    </source>
</reference>
<name>E6UBX9_RUMA7</name>
<evidence type="ECO:0000313" key="10">
    <source>
        <dbReference type="Proteomes" id="UP000006919"/>
    </source>
</evidence>
<evidence type="ECO:0000256" key="3">
    <source>
        <dbReference type="ARBA" id="ARBA00022475"/>
    </source>
</evidence>
<dbReference type="EMBL" id="CP002403">
    <property type="protein sequence ID" value="ADU21530.1"/>
    <property type="molecule type" value="Genomic_DNA"/>
</dbReference>
<keyword evidence="5 7" id="KW-1133">Transmembrane helix</keyword>
<keyword evidence="6 7" id="KW-0472">Membrane</keyword>
<evidence type="ECO:0000256" key="4">
    <source>
        <dbReference type="ARBA" id="ARBA00022692"/>
    </source>
</evidence>
<evidence type="ECO:0000256" key="1">
    <source>
        <dbReference type="ARBA" id="ARBA00004651"/>
    </source>
</evidence>
<feature type="transmembrane region" description="Helical" evidence="7">
    <location>
        <begin position="261"/>
        <end position="280"/>
    </location>
</feature>
<evidence type="ECO:0000313" key="9">
    <source>
        <dbReference type="EMBL" id="ADU21530.1"/>
    </source>
</evidence>
<dbReference type="STRING" id="697329.Rumal_1004"/>